<dbReference type="InterPro" id="IPR036388">
    <property type="entry name" value="WH-like_DNA-bd_sf"/>
</dbReference>
<accession>A0A831SQM9</accession>
<dbReference type="InterPro" id="IPR027395">
    <property type="entry name" value="WH_DNA-bd_dom"/>
</dbReference>
<reference evidence="2" key="1">
    <citation type="journal article" date="2020" name="mSystems">
        <title>Genome- and Community-Level Interaction Insights into Carbon Utilization and Element Cycling Functions of Hydrothermarchaeota in Hydrothermal Sediment.</title>
        <authorList>
            <person name="Zhou Z."/>
            <person name="Liu Y."/>
            <person name="Xu W."/>
            <person name="Pan J."/>
            <person name="Luo Z.H."/>
            <person name="Li M."/>
        </authorList>
    </citation>
    <scope>NUCLEOTIDE SEQUENCE [LARGE SCALE GENOMIC DNA]</scope>
    <source>
        <strain evidence="2">SpSt-1181</strain>
    </source>
</reference>
<dbReference type="GO" id="GO:0006355">
    <property type="term" value="P:regulation of DNA-templated transcription"/>
    <property type="evidence" value="ECO:0007669"/>
    <property type="project" value="UniProtKB-ARBA"/>
</dbReference>
<dbReference type="PANTHER" id="PTHR37318:SF1">
    <property type="entry name" value="BSL7504 PROTEIN"/>
    <property type="match status" value="1"/>
</dbReference>
<proteinExistence type="predicted"/>
<organism evidence="2">
    <name type="scientific">Prosthecochloris aestuarii</name>
    <dbReference type="NCBI Taxonomy" id="1102"/>
    <lineage>
        <taxon>Bacteria</taxon>
        <taxon>Pseudomonadati</taxon>
        <taxon>Chlorobiota</taxon>
        <taxon>Chlorobiia</taxon>
        <taxon>Chlorobiales</taxon>
        <taxon>Chlorobiaceae</taxon>
        <taxon>Prosthecochloris</taxon>
    </lineage>
</organism>
<evidence type="ECO:0000259" key="1">
    <source>
        <dbReference type="Pfam" id="PF13601"/>
    </source>
</evidence>
<dbReference type="Proteomes" id="UP000886335">
    <property type="component" value="Unassembled WGS sequence"/>
</dbReference>
<dbReference type="EMBL" id="DSBW01000028">
    <property type="protein sequence ID" value="HED30330.1"/>
    <property type="molecule type" value="Genomic_DNA"/>
</dbReference>
<name>A0A831SQM9_PROAE</name>
<dbReference type="SUPFAM" id="SSF46785">
    <property type="entry name" value="Winged helix' DNA-binding domain"/>
    <property type="match status" value="1"/>
</dbReference>
<dbReference type="AlphaFoldDB" id="A0A831SQM9"/>
<dbReference type="InterPro" id="IPR011991">
    <property type="entry name" value="ArsR-like_HTH"/>
</dbReference>
<dbReference type="Gene3D" id="1.10.10.10">
    <property type="entry name" value="Winged helix-like DNA-binding domain superfamily/Winged helix DNA-binding domain"/>
    <property type="match status" value="1"/>
</dbReference>
<protein>
    <submittedName>
        <fullName evidence="2">Transcriptional regulator</fullName>
    </submittedName>
</protein>
<sequence>MHMDKQQHDSPGKGDRDFDYRRLDKVIHSRIRFAALCYLDAAGTASFIDIRERTGATDGNLSVHLRRLEAAGYVYCDKTFSKRIPLSVYRLTDKGRNALHVYKGEIRDFFGPFGPPSP</sequence>
<gene>
    <name evidence="2" type="ORF">ENN50_01290</name>
</gene>
<comment type="caution">
    <text evidence="2">The sequence shown here is derived from an EMBL/GenBank/DDBJ whole genome shotgun (WGS) entry which is preliminary data.</text>
</comment>
<dbReference type="CDD" id="cd00090">
    <property type="entry name" value="HTH_ARSR"/>
    <property type="match status" value="1"/>
</dbReference>
<feature type="domain" description="Winged helix DNA-binding" evidence="1">
    <location>
        <begin position="31"/>
        <end position="108"/>
    </location>
</feature>
<evidence type="ECO:0000313" key="2">
    <source>
        <dbReference type="EMBL" id="HED30330.1"/>
    </source>
</evidence>
<dbReference type="InterPro" id="IPR036390">
    <property type="entry name" value="WH_DNA-bd_sf"/>
</dbReference>
<dbReference type="Pfam" id="PF13601">
    <property type="entry name" value="HTH_34"/>
    <property type="match status" value="1"/>
</dbReference>
<dbReference type="PANTHER" id="PTHR37318">
    <property type="entry name" value="BSL7504 PROTEIN"/>
    <property type="match status" value="1"/>
</dbReference>